<evidence type="ECO:0000313" key="1">
    <source>
        <dbReference type="EMBL" id="OJE46410.1"/>
    </source>
</evidence>
<accession>A0AA44KWB4</accession>
<sequence>MPMTEFMKFVKCENEGVFDIKQMYSAEKAFKKMENHRNLHFAYMGMRVNVAGKWGTIVGKWKTNFFVLFDGEIEAYNCHPYWEIAYFDEEGNVVHSCQKGEYAI</sequence>
<proteinExistence type="predicted"/>
<comment type="caution">
    <text evidence="1">The sequence shown here is derived from an EMBL/GenBank/DDBJ whole genome shotgun (WGS) entry which is preliminary data.</text>
</comment>
<evidence type="ECO:0000313" key="2">
    <source>
        <dbReference type="Proteomes" id="UP000183185"/>
    </source>
</evidence>
<dbReference type="RefSeq" id="WP_071745605.1">
    <property type="nucleotide sequence ID" value="NZ_MACH01000080.1"/>
</dbReference>
<name>A0AA44KWB4_9BACI</name>
<dbReference type="Proteomes" id="UP000183185">
    <property type="component" value="Unassembled WGS sequence"/>
</dbReference>
<dbReference type="EMBL" id="MACH01000080">
    <property type="protein sequence ID" value="OJE46410.1"/>
    <property type="molecule type" value="Genomic_DNA"/>
</dbReference>
<protein>
    <submittedName>
        <fullName evidence="1">Uncharacterized protein</fullName>
    </submittedName>
</protein>
<organism evidence="1 2">
    <name type="scientific">Bacillus proteolyticus</name>
    <dbReference type="NCBI Taxonomy" id="2026192"/>
    <lineage>
        <taxon>Bacteria</taxon>
        <taxon>Bacillati</taxon>
        <taxon>Bacillota</taxon>
        <taxon>Bacilli</taxon>
        <taxon>Bacillales</taxon>
        <taxon>Bacillaceae</taxon>
        <taxon>Bacillus</taxon>
        <taxon>Bacillus cereus group</taxon>
    </lineage>
</organism>
<gene>
    <name evidence="1" type="ORF">BAQ49_29640</name>
</gene>
<dbReference type="AlphaFoldDB" id="A0AA44KWB4"/>
<reference evidence="1 2" key="1">
    <citation type="submission" date="2016-06" db="EMBL/GenBank/DDBJ databases">
        <title>First insights into the genetic diversity and population structure of in the Bacillus cereus group bacteria from diverse marine environments.</title>
        <authorList>
            <person name="Liu Y."/>
            <person name="Lai Q."/>
            <person name="Shao Z."/>
        </authorList>
    </citation>
    <scope>NUCLEOTIDE SEQUENCE [LARGE SCALE GENOMIC DNA]</scope>
    <source>
        <strain evidence="1 2">TD42</strain>
    </source>
</reference>